<evidence type="ECO:0000313" key="6">
    <source>
        <dbReference type="EnsemblMetazoa" id="ACUA001634-PA"/>
    </source>
</evidence>
<reference evidence="6" key="2">
    <citation type="submission" date="2020-05" db="UniProtKB">
        <authorList>
            <consortium name="EnsemblMetazoa"/>
        </authorList>
    </citation>
    <scope>IDENTIFICATION</scope>
    <source>
        <strain evidence="6">A-37</strain>
    </source>
</reference>
<feature type="domain" description="SUZ-C" evidence="5">
    <location>
        <begin position="346"/>
        <end position="389"/>
    </location>
</feature>
<evidence type="ECO:0000256" key="1">
    <source>
        <dbReference type="ARBA" id="ARBA00007124"/>
    </source>
</evidence>
<evidence type="ECO:0000256" key="3">
    <source>
        <dbReference type="SAM" id="MobiDB-lite"/>
    </source>
</evidence>
<keyword evidence="7" id="KW-1185">Reference proteome</keyword>
<dbReference type="PANTHER" id="PTHR31796:SF2">
    <property type="entry name" value="SUZ DOMAIN-CONTAINING PROTEIN 1"/>
    <property type="match status" value="1"/>
</dbReference>
<dbReference type="InterPro" id="IPR039228">
    <property type="entry name" value="SZRD1"/>
</dbReference>
<dbReference type="AlphaFoldDB" id="A0A182LTL4"/>
<organism evidence="6 7">
    <name type="scientific">Anopheles culicifacies</name>
    <dbReference type="NCBI Taxonomy" id="139723"/>
    <lineage>
        <taxon>Eukaryota</taxon>
        <taxon>Metazoa</taxon>
        <taxon>Ecdysozoa</taxon>
        <taxon>Arthropoda</taxon>
        <taxon>Hexapoda</taxon>
        <taxon>Insecta</taxon>
        <taxon>Pterygota</taxon>
        <taxon>Neoptera</taxon>
        <taxon>Endopterygota</taxon>
        <taxon>Diptera</taxon>
        <taxon>Nematocera</taxon>
        <taxon>Culicoidea</taxon>
        <taxon>Culicidae</taxon>
        <taxon>Anophelinae</taxon>
        <taxon>Anopheles</taxon>
        <taxon>culicifacies species complex</taxon>
    </lineage>
</organism>
<feature type="region of interest" description="Disordered" evidence="3">
    <location>
        <begin position="77"/>
        <end position="106"/>
    </location>
</feature>
<feature type="domain" description="SUZ" evidence="4">
    <location>
        <begin position="55"/>
        <end position="122"/>
    </location>
</feature>
<dbReference type="Pfam" id="PF12901">
    <property type="entry name" value="SUZ-C"/>
    <property type="match status" value="1"/>
</dbReference>
<sequence length="389" mass="41410">MSTKKQEIADSWEDIDEEQLANAITILKNCTSLDEDKADSTKSTATSGNTARQNSLPQMLEEELRPKMVARPMQILKRPQTSGSSEGKPGAADSKPKTQIKSLDQRKQAYAEARLRILGSAHDDEEAETKKTTTTTNGHRVNNVNNNIGYSGNTSSNANNASGSGGGGGGGVGGDGMAGNSANNNSNHMYRFHPPYRQQAPIGTFPPGMQNGPLGRAQGAPVVYYPPTSNHHHHHPHHPMHNTHPLHHSHHTFSPKPHHQQHIHPQQPHQQQPPSSHPYQQHFAQHLNHQQPGGRDAMWYVGMRNGFGYGEGMGPLLGHAPPGAIPNHAIPFNGASSGAGGGGGGGGGGTTFGKPNTHGSSSGSNIVSNQHVLRLPAGPDGSQGFSMRR</sequence>
<proteinExistence type="inferred from homology"/>
<comment type="similarity">
    <text evidence="1">Belongs to the SZRD1 family.</text>
</comment>
<accession>A0A182LTL4</accession>
<feature type="compositionally biased region" description="Low complexity" evidence="3">
    <location>
        <begin position="263"/>
        <end position="282"/>
    </location>
</feature>
<evidence type="ECO:0000313" key="7">
    <source>
        <dbReference type="Proteomes" id="UP000075883"/>
    </source>
</evidence>
<feature type="region of interest" description="Disordered" evidence="3">
    <location>
        <begin position="336"/>
        <end position="389"/>
    </location>
</feature>
<feature type="compositionally biased region" description="Polar residues" evidence="3">
    <location>
        <begin position="353"/>
        <end position="371"/>
    </location>
</feature>
<dbReference type="InterPro" id="IPR024642">
    <property type="entry name" value="SUZ-C"/>
</dbReference>
<dbReference type="VEuPathDB" id="VectorBase:ACUA001634"/>
<dbReference type="Pfam" id="PF12752">
    <property type="entry name" value="SUZ"/>
    <property type="match status" value="1"/>
</dbReference>
<reference evidence="7" key="1">
    <citation type="submission" date="2013-09" db="EMBL/GenBank/DDBJ databases">
        <title>The Genome Sequence of Anopheles culicifacies species A.</title>
        <authorList>
            <consortium name="The Broad Institute Genomics Platform"/>
            <person name="Neafsey D.E."/>
            <person name="Besansky N."/>
            <person name="Howell P."/>
            <person name="Walton C."/>
            <person name="Young S.K."/>
            <person name="Zeng Q."/>
            <person name="Gargeya S."/>
            <person name="Fitzgerald M."/>
            <person name="Haas B."/>
            <person name="Abouelleil A."/>
            <person name="Allen A.W."/>
            <person name="Alvarado L."/>
            <person name="Arachchi H.M."/>
            <person name="Berlin A.M."/>
            <person name="Chapman S.B."/>
            <person name="Gainer-Dewar J."/>
            <person name="Goldberg J."/>
            <person name="Griggs A."/>
            <person name="Gujja S."/>
            <person name="Hansen M."/>
            <person name="Howarth C."/>
            <person name="Imamovic A."/>
            <person name="Ireland A."/>
            <person name="Larimer J."/>
            <person name="McCowan C."/>
            <person name="Murphy C."/>
            <person name="Pearson M."/>
            <person name="Poon T.W."/>
            <person name="Priest M."/>
            <person name="Roberts A."/>
            <person name="Saif S."/>
            <person name="Shea T."/>
            <person name="Sisk P."/>
            <person name="Sykes S."/>
            <person name="Wortman J."/>
            <person name="Nusbaum C."/>
            <person name="Birren B."/>
        </authorList>
    </citation>
    <scope>NUCLEOTIDE SEQUENCE [LARGE SCALE GENOMIC DNA]</scope>
    <source>
        <strain evidence="7">A-37</strain>
    </source>
</reference>
<evidence type="ECO:0000256" key="2">
    <source>
        <dbReference type="ARBA" id="ARBA00044802"/>
    </source>
</evidence>
<dbReference type="PANTHER" id="PTHR31796">
    <property type="entry name" value="SUZ DOMAIN-CONTAINING PROTEIN 1"/>
    <property type="match status" value="1"/>
</dbReference>
<dbReference type="EMBL" id="AXCM01002017">
    <property type="status" value="NOT_ANNOTATED_CDS"/>
    <property type="molecule type" value="Genomic_DNA"/>
</dbReference>
<feature type="compositionally biased region" description="Gly residues" evidence="3">
    <location>
        <begin position="337"/>
        <end position="351"/>
    </location>
</feature>
<protein>
    <recommendedName>
        <fullName evidence="2">SUZ RNA-binding domain-containing</fullName>
    </recommendedName>
</protein>
<evidence type="ECO:0000259" key="5">
    <source>
        <dbReference type="PROSITE" id="PS51938"/>
    </source>
</evidence>
<dbReference type="Proteomes" id="UP000075883">
    <property type="component" value="Unassembled WGS sequence"/>
</dbReference>
<feature type="compositionally biased region" description="Basic residues" evidence="3">
    <location>
        <begin position="230"/>
        <end position="262"/>
    </location>
</feature>
<dbReference type="InterPro" id="IPR024771">
    <property type="entry name" value="SUZ"/>
</dbReference>
<dbReference type="EnsemblMetazoa" id="ACUA001634-RA">
    <property type="protein sequence ID" value="ACUA001634-PA"/>
    <property type="gene ID" value="ACUA001634"/>
</dbReference>
<feature type="region of interest" description="Disordered" evidence="3">
    <location>
        <begin position="118"/>
        <end position="168"/>
    </location>
</feature>
<feature type="compositionally biased region" description="Low complexity" evidence="3">
    <location>
        <begin position="132"/>
        <end position="162"/>
    </location>
</feature>
<feature type="compositionally biased region" description="Polar residues" evidence="3">
    <location>
        <begin position="41"/>
        <end position="57"/>
    </location>
</feature>
<name>A0A182LTL4_9DIPT</name>
<feature type="region of interest" description="Disordered" evidence="3">
    <location>
        <begin position="31"/>
        <end position="65"/>
    </location>
</feature>
<feature type="region of interest" description="Disordered" evidence="3">
    <location>
        <begin position="209"/>
        <end position="282"/>
    </location>
</feature>
<dbReference type="PROSITE" id="PS51673">
    <property type="entry name" value="SUZ"/>
    <property type="match status" value="1"/>
</dbReference>
<evidence type="ECO:0000259" key="4">
    <source>
        <dbReference type="PROSITE" id="PS51673"/>
    </source>
</evidence>
<dbReference type="PROSITE" id="PS51938">
    <property type="entry name" value="SUZ_C"/>
    <property type="match status" value="1"/>
</dbReference>
<dbReference type="STRING" id="139723.A0A182LTL4"/>